<dbReference type="Pfam" id="PF14223">
    <property type="entry name" value="Retrotran_gag_2"/>
    <property type="match status" value="1"/>
</dbReference>
<keyword evidence="2" id="KW-1185">Reference proteome</keyword>
<gene>
    <name evidence="1" type="ORF">Tco_1043303</name>
</gene>
<reference evidence="1" key="2">
    <citation type="submission" date="2022-01" db="EMBL/GenBank/DDBJ databases">
        <authorList>
            <person name="Yamashiro T."/>
            <person name="Shiraishi A."/>
            <person name="Satake H."/>
            <person name="Nakayama K."/>
        </authorList>
    </citation>
    <scope>NUCLEOTIDE SEQUENCE</scope>
</reference>
<reference evidence="1" key="1">
    <citation type="journal article" date="2022" name="Int. J. Mol. Sci.">
        <title>Draft Genome of Tanacetum Coccineum: Genomic Comparison of Closely Related Tanacetum-Family Plants.</title>
        <authorList>
            <person name="Yamashiro T."/>
            <person name="Shiraishi A."/>
            <person name="Nakayama K."/>
            <person name="Satake H."/>
        </authorList>
    </citation>
    <scope>NUCLEOTIDE SEQUENCE</scope>
</reference>
<accession>A0ABQ5GM18</accession>
<organism evidence="1 2">
    <name type="scientific">Tanacetum coccineum</name>
    <dbReference type="NCBI Taxonomy" id="301880"/>
    <lineage>
        <taxon>Eukaryota</taxon>
        <taxon>Viridiplantae</taxon>
        <taxon>Streptophyta</taxon>
        <taxon>Embryophyta</taxon>
        <taxon>Tracheophyta</taxon>
        <taxon>Spermatophyta</taxon>
        <taxon>Magnoliopsida</taxon>
        <taxon>eudicotyledons</taxon>
        <taxon>Gunneridae</taxon>
        <taxon>Pentapetalae</taxon>
        <taxon>asterids</taxon>
        <taxon>campanulids</taxon>
        <taxon>Asterales</taxon>
        <taxon>Asteraceae</taxon>
        <taxon>Asteroideae</taxon>
        <taxon>Anthemideae</taxon>
        <taxon>Anthemidinae</taxon>
        <taxon>Tanacetum</taxon>
    </lineage>
</organism>
<comment type="caution">
    <text evidence="1">The sequence shown here is derived from an EMBL/GenBank/DDBJ whole genome shotgun (WGS) entry which is preliminary data.</text>
</comment>
<protein>
    <submittedName>
        <fullName evidence="1">Uncharacterized protein</fullName>
    </submittedName>
</protein>
<dbReference type="EMBL" id="BQNB010018636">
    <property type="protein sequence ID" value="GJT76578.1"/>
    <property type="molecule type" value="Genomic_DNA"/>
</dbReference>
<dbReference type="Proteomes" id="UP001151760">
    <property type="component" value="Unassembled WGS sequence"/>
</dbReference>
<proteinExistence type="predicted"/>
<sequence>MYVIEQPLPAAPAANSEANVLLEWNATYYAYNEVACLILGKEGKPVAAYVIQMKGYVDQLERLGYVLQQDLIVGLILNGLTKDFSSFVRNYNMHNMGKTVGELHAMLIEYEKGLPKKVTENHRM</sequence>
<evidence type="ECO:0000313" key="2">
    <source>
        <dbReference type="Proteomes" id="UP001151760"/>
    </source>
</evidence>
<name>A0ABQ5GM18_9ASTR</name>
<evidence type="ECO:0000313" key="1">
    <source>
        <dbReference type="EMBL" id="GJT76578.1"/>
    </source>
</evidence>